<protein>
    <submittedName>
        <fullName evidence="2">Uncharacterized protein</fullName>
    </submittedName>
</protein>
<feature type="signal peptide" evidence="1">
    <location>
        <begin position="1"/>
        <end position="17"/>
    </location>
</feature>
<accession>A0AAN5CHC1</accession>
<proteinExistence type="predicted"/>
<evidence type="ECO:0000256" key="1">
    <source>
        <dbReference type="SAM" id="SignalP"/>
    </source>
</evidence>
<name>A0AAN5CHC1_9BILA</name>
<comment type="caution">
    <text evidence="2">The sequence shown here is derived from an EMBL/GenBank/DDBJ whole genome shotgun (WGS) entry which is preliminary data.</text>
</comment>
<dbReference type="Proteomes" id="UP001328107">
    <property type="component" value="Unassembled WGS sequence"/>
</dbReference>
<evidence type="ECO:0000313" key="3">
    <source>
        <dbReference type="Proteomes" id="UP001328107"/>
    </source>
</evidence>
<gene>
    <name evidence="2" type="ORF">PMAYCL1PPCAC_13671</name>
</gene>
<reference evidence="3" key="1">
    <citation type="submission" date="2022-10" db="EMBL/GenBank/DDBJ databases">
        <title>Genome assembly of Pristionchus species.</title>
        <authorList>
            <person name="Yoshida K."/>
            <person name="Sommer R.J."/>
        </authorList>
    </citation>
    <scope>NUCLEOTIDE SEQUENCE [LARGE SCALE GENOMIC DNA]</scope>
    <source>
        <strain evidence="3">RS5460</strain>
    </source>
</reference>
<dbReference type="EMBL" id="BTRK01000003">
    <property type="protein sequence ID" value="GMR43476.1"/>
    <property type="molecule type" value="Genomic_DNA"/>
</dbReference>
<dbReference type="AlphaFoldDB" id="A0AAN5CHC1"/>
<feature type="chain" id="PRO_5042853260" evidence="1">
    <location>
        <begin position="18"/>
        <end position="61"/>
    </location>
</feature>
<organism evidence="2 3">
    <name type="scientific">Pristionchus mayeri</name>
    <dbReference type="NCBI Taxonomy" id="1317129"/>
    <lineage>
        <taxon>Eukaryota</taxon>
        <taxon>Metazoa</taxon>
        <taxon>Ecdysozoa</taxon>
        <taxon>Nematoda</taxon>
        <taxon>Chromadorea</taxon>
        <taxon>Rhabditida</taxon>
        <taxon>Rhabditina</taxon>
        <taxon>Diplogasteromorpha</taxon>
        <taxon>Diplogasteroidea</taxon>
        <taxon>Neodiplogasteridae</taxon>
        <taxon>Pristionchus</taxon>
    </lineage>
</organism>
<keyword evidence="3" id="KW-1185">Reference proteome</keyword>
<evidence type="ECO:0000313" key="2">
    <source>
        <dbReference type="EMBL" id="GMR43476.1"/>
    </source>
</evidence>
<keyword evidence="1" id="KW-0732">Signal</keyword>
<sequence>MFKVLLALLALVLCALAGPIGQHSAVAADQFQASASADALVQARLAMVRRIKRERDAVPGK</sequence>